<feature type="compositionally biased region" description="Acidic residues" evidence="1">
    <location>
        <begin position="110"/>
        <end position="123"/>
    </location>
</feature>
<dbReference type="OMA" id="MINSRFA"/>
<dbReference type="VEuPathDB" id="VectorBase:RPRC003401"/>
<reference evidence="2" key="1">
    <citation type="submission" date="2015-05" db="UniProtKB">
        <authorList>
            <consortium name="EnsemblMetazoa"/>
        </authorList>
    </citation>
    <scope>IDENTIFICATION</scope>
</reference>
<proteinExistence type="predicted"/>
<name>T1HH78_RHOPR</name>
<feature type="region of interest" description="Disordered" evidence="1">
    <location>
        <begin position="110"/>
        <end position="143"/>
    </location>
</feature>
<organism evidence="2 3">
    <name type="scientific">Rhodnius prolixus</name>
    <name type="common">Triatomid bug</name>
    <dbReference type="NCBI Taxonomy" id="13249"/>
    <lineage>
        <taxon>Eukaryota</taxon>
        <taxon>Metazoa</taxon>
        <taxon>Ecdysozoa</taxon>
        <taxon>Arthropoda</taxon>
        <taxon>Hexapoda</taxon>
        <taxon>Insecta</taxon>
        <taxon>Pterygota</taxon>
        <taxon>Neoptera</taxon>
        <taxon>Paraneoptera</taxon>
        <taxon>Hemiptera</taxon>
        <taxon>Heteroptera</taxon>
        <taxon>Panheteroptera</taxon>
        <taxon>Cimicomorpha</taxon>
        <taxon>Reduviidae</taxon>
        <taxon>Triatominae</taxon>
        <taxon>Rhodnius</taxon>
    </lineage>
</organism>
<dbReference type="InParanoid" id="T1HH78"/>
<sequence>MVNEHTMEEIYLNKGNTVGLGKLAFQVELVAIHCCCCDYKRKMINSRFALFSNPGGSNVYQVGPLSPQRGKKTAYDEDPIMSSERRLFDLNNEEDAARIHKMLFDHDSSEEEFDISSENSEDLLLERERNSDTEQSDAETEDENEIIGVGGSYIADINNIVNNYRLYKKPSTKRRNCGKQNIIVHIPGVKGAANKAESILQSWGCLIDDDMLNQIIVCTNVYIQTIENSFSRSRDAKLSESLVIKAFKGLLYLAGTYREARLN</sequence>
<dbReference type="EMBL" id="ACPB03001029">
    <property type="status" value="NOT_ANNOTATED_CDS"/>
    <property type="molecule type" value="Genomic_DNA"/>
</dbReference>
<accession>T1HH78</accession>
<keyword evidence="3" id="KW-1185">Reference proteome</keyword>
<evidence type="ECO:0000313" key="2">
    <source>
        <dbReference type="EnsemblMetazoa" id="RPRC003401-PA"/>
    </source>
</evidence>
<protein>
    <submittedName>
        <fullName evidence="2">Uncharacterized protein</fullName>
    </submittedName>
</protein>
<dbReference type="HOGENOM" id="CLU_1058920_0_0_1"/>
<dbReference type="EnsemblMetazoa" id="RPRC003401-RA">
    <property type="protein sequence ID" value="RPRC003401-PA"/>
    <property type="gene ID" value="RPRC003401"/>
</dbReference>
<dbReference type="STRING" id="13249.T1HH78"/>
<evidence type="ECO:0000256" key="1">
    <source>
        <dbReference type="SAM" id="MobiDB-lite"/>
    </source>
</evidence>
<evidence type="ECO:0000313" key="3">
    <source>
        <dbReference type="Proteomes" id="UP000015103"/>
    </source>
</evidence>
<feature type="compositionally biased region" description="Acidic residues" evidence="1">
    <location>
        <begin position="134"/>
        <end position="143"/>
    </location>
</feature>
<dbReference type="AlphaFoldDB" id="T1HH78"/>
<dbReference type="Proteomes" id="UP000015103">
    <property type="component" value="Unassembled WGS sequence"/>
</dbReference>